<evidence type="ECO:0000313" key="2">
    <source>
        <dbReference type="EMBL" id="AYJ85131.1"/>
    </source>
</evidence>
<dbReference type="InterPro" id="IPR037401">
    <property type="entry name" value="SnoaL-like"/>
</dbReference>
<keyword evidence="3" id="KW-1185">Reference proteome</keyword>
<dbReference type="Proteomes" id="UP000276254">
    <property type="component" value="Plasmid unnamed1"/>
</dbReference>
<dbReference type="EMBL" id="CP032828">
    <property type="protein sequence ID" value="AYJ85131.1"/>
    <property type="molecule type" value="Genomic_DNA"/>
</dbReference>
<dbReference type="InterPro" id="IPR032710">
    <property type="entry name" value="NTF2-like_dom_sf"/>
</dbReference>
<accession>A0A494TH38</accession>
<reference evidence="2" key="1">
    <citation type="submission" date="2018-09" db="EMBL/GenBank/DDBJ databases">
        <title>Sphingomonas peninsula sp. nov., isolated from fildes peninsula, Antarctic soil.</title>
        <authorList>
            <person name="Yingchao G."/>
        </authorList>
    </citation>
    <scope>NUCLEOTIDE SEQUENCE [LARGE SCALE GENOMIC DNA]</scope>
    <source>
        <strain evidence="2">YZ-8</strain>
        <plasmid evidence="2">unnamed1</plasmid>
    </source>
</reference>
<protein>
    <submittedName>
        <fullName evidence="2">Nuclear transport factor 2 family protein</fullName>
    </submittedName>
</protein>
<feature type="domain" description="SnoaL-like" evidence="1">
    <location>
        <begin position="6"/>
        <end position="124"/>
    </location>
</feature>
<evidence type="ECO:0000259" key="1">
    <source>
        <dbReference type="Pfam" id="PF13577"/>
    </source>
</evidence>
<dbReference type="OrthoDB" id="2860904at2"/>
<dbReference type="SUPFAM" id="SSF54427">
    <property type="entry name" value="NTF2-like"/>
    <property type="match status" value="1"/>
</dbReference>
<geneLocation type="plasmid" evidence="2 3">
    <name>unnamed1</name>
</geneLocation>
<proteinExistence type="predicted"/>
<dbReference type="CDD" id="cd00531">
    <property type="entry name" value="NTF2_like"/>
    <property type="match status" value="1"/>
</dbReference>
<evidence type="ECO:0000313" key="3">
    <source>
        <dbReference type="Proteomes" id="UP000276254"/>
    </source>
</evidence>
<dbReference type="KEGG" id="spha:D3Y57_03600"/>
<gene>
    <name evidence="2" type="ORF">D3Y57_03600</name>
</gene>
<name>A0A494TH38_SPHPE</name>
<dbReference type="AlphaFoldDB" id="A0A494TH38"/>
<dbReference type="RefSeq" id="WP_121151416.1">
    <property type="nucleotide sequence ID" value="NZ_CP032828.1"/>
</dbReference>
<sequence>MSNLCEDREAIRHLMAVYNINGDRGRVGALADAFAEDGVIEFSGVTTRGRAAIIERLSGGGGTKRNPALEVSRHHITTSLIEVEDDVAQARTYFQVLTNEGLDHHGHYVDRLVRTDGRWQIAHRQVRIDYQKADSLYPPFHVRGRAPASA</sequence>
<dbReference type="Pfam" id="PF13577">
    <property type="entry name" value="SnoaL_4"/>
    <property type="match status" value="1"/>
</dbReference>
<keyword evidence="2" id="KW-0614">Plasmid</keyword>
<dbReference type="Gene3D" id="3.10.450.50">
    <property type="match status" value="1"/>
</dbReference>
<organism evidence="2 3">
    <name type="scientific">Sphingomonas paeninsulae</name>
    <dbReference type="NCBI Taxonomy" id="2319844"/>
    <lineage>
        <taxon>Bacteria</taxon>
        <taxon>Pseudomonadati</taxon>
        <taxon>Pseudomonadota</taxon>
        <taxon>Alphaproteobacteria</taxon>
        <taxon>Sphingomonadales</taxon>
        <taxon>Sphingomonadaceae</taxon>
        <taxon>Sphingomonas</taxon>
    </lineage>
</organism>